<protein>
    <submittedName>
        <fullName evidence="1">Uncharacterized protein</fullName>
    </submittedName>
</protein>
<dbReference type="EMBL" id="JADCNM010000005">
    <property type="protein sequence ID" value="KAG0482097.1"/>
    <property type="molecule type" value="Genomic_DNA"/>
</dbReference>
<organism evidence="1 2">
    <name type="scientific">Vanilla planifolia</name>
    <name type="common">Vanilla</name>
    <dbReference type="NCBI Taxonomy" id="51239"/>
    <lineage>
        <taxon>Eukaryota</taxon>
        <taxon>Viridiplantae</taxon>
        <taxon>Streptophyta</taxon>
        <taxon>Embryophyta</taxon>
        <taxon>Tracheophyta</taxon>
        <taxon>Spermatophyta</taxon>
        <taxon>Magnoliopsida</taxon>
        <taxon>Liliopsida</taxon>
        <taxon>Asparagales</taxon>
        <taxon>Orchidaceae</taxon>
        <taxon>Vanilloideae</taxon>
        <taxon>Vanilleae</taxon>
        <taxon>Vanilla</taxon>
    </lineage>
</organism>
<evidence type="ECO:0000313" key="2">
    <source>
        <dbReference type="Proteomes" id="UP000639772"/>
    </source>
</evidence>
<dbReference type="AlphaFoldDB" id="A0A835R9Z6"/>
<proteinExistence type="predicted"/>
<accession>A0A835R9Z6</accession>
<name>A0A835R9Z6_VANPL</name>
<reference evidence="1 2" key="1">
    <citation type="journal article" date="2020" name="Nat. Food">
        <title>A phased Vanilla planifolia genome enables genetic improvement of flavour and production.</title>
        <authorList>
            <person name="Hasing T."/>
            <person name="Tang H."/>
            <person name="Brym M."/>
            <person name="Khazi F."/>
            <person name="Huang T."/>
            <person name="Chambers A.H."/>
        </authorList>
    </citation>
    <scope>NUCLEOTIDE SEQUENCE [LARGE SCALE GENOMIC DNA]</scope>
    <source>
        <tissue evidence="1">Leaf</tissue>
    </source>
</reference>
<dbReference type="Proteomes" id="UP000639772">
    <property type="component" value="Unassembled WGS sequence"/>
</dbReference>
<evidence type="ECO:0000313" key="1">
    <source>
        <dbReference type="EMBL" id="KAG0482097.1"/>
    </source>
</evidence>
<sequence length="65" mass="7261">MEAVLPLFFFSSRGKNLHLSGVFNNMVSLGFTFAFKKRRSALGPLPLCGHFMRPALTFINCVNPN</sequence>
<comment type="caution">
    <text evidence="1">The sequence shown here is derived from an EMBL/GenBank/DDBJ whole genome shotgun (WGS) entry which is preliminary data.</text>
</comment>
<gene>
    <name evidence="1" type="ORF">HPP92_010181</name>
</gene>